<sequence>MLRPHITEILRDPYALNLIDTVAPLISQLKTTAEDIRITGGKEIDLKAYLAIHSMLIEKNLILDMIERSYVIIEFPFHEDLSAAWELFINNGDKDALLDTLKRGDEAIRAFDTELIKRRLT</sequence>
<reference evidence="1 2" key="1">
    <citation type="submission" date="2016-08" db="EMBL/GenBank/DDBJ databases">
        <title>Novel Firmicute Genomes.</title>
        <authorList>
            <person name="Poppleton D.I."/>
            <person name="Gribaldo S."/>
        </authorList>
    </citation>
    <scope>NUCLEOTIDE SEQUENCE [LARGE SCALE GENOMIC DNA]</scope>
    <source>
        <strain evidence="1 2">RAOx-1</strain>
    </source>
</reference>
<keyword evidence="2" id="KW-1185">Reference proteome</keyword>
<dbReference type="RefSeq" id="WP_120191177.1">
    <property type="nucleotide sequence ID" value="NZ_MCHY01000013.1"/>
</dbReference>
<gene>
    <name evidence="1" type="ORF">BEP19_15650</name>
</gene>
<protein>
    <submittedName>
        <fullName evidence="1">Uncharacterized protein</fullName>
    </submittedName>
</protein>
<proteinExistence type="predicted"/>
<accession>A0A419SDT2</accession>
<comment type="caution">
    <text evidence="1">The sequence shown here is derived from an EMBL/GenBank/DDBJ whole genome shotgun (WGS) entry which is preliminary data.</text>
</comment>
<name>A0A419SDT2_9BACL</name>
<dbReference type="Proteomes" id="UP000284219">
    <property type="component" value="Unassembled WGS sequence"/>
</dbReference>
<evidence type="ECO:0000313" key="1">
    <source>
        <dbReference type="EMBL" id="RKD21107.1"/>
    </source>
</evidence>
<evidence type="ECO:0000313" key="2">
    <source>
        <dbReference type="Proteomes" id="UP000284219"/>
    </source>
</evidence>
<dbReference type="AlphaFoldDB" id="A0A419SDT2"/>
<organism evidence="1 2">
    <name type="scientific">Ammoniphilus oxalaticus</name>
    <dbReference type="NCBI Taxonomy" id="66863"/>
    <lineage>
        <taxon>Bacteria</taxon>
        <taxon>Bacillati</taxon>
        <taxon>Bacillota</taxon>
        <taxon>Bacilli</taxon>
        <taxon>Bacillales</taxon>
        <taxon>Paenibacillaceae</taxon>
        <taxon>Aneurinibacillus group</taxon>
        <taxon>Ammoniphilus</taxon>
    </lineage>
</organism>
<dbReference type="EMBL" id="MCHY01000013">
    <property type="protein sequence ID" value="RKD21107.1"/>
    <property type="molecule type" value="Genomic_DNA"/>
</dbReference>